<dbReference type="Proteomes" id="UP000828236">
    <property type="component" value="Unassembled WGS sequence"/>
</dbReference>
<protein>
    <submittedName>
        <fullName evidence="4">Uncharacterized protein</fullName>
    </submittedName>
</protein>
<dbReference type="EMBL" id="SDOV01000005">
    <property type="protein sequence ID" value="KAH7640735.1"/>
    <property type="molecule type" value="Genomic_DNA"/>
</dbReference>
<feature type="compositionally biased region" description="Polar residues" evidence="1">
    <location>
        <begin position="393"/>
        <end position="416"/>
    </location>
</feature>
<feature type="chain" id="PRO_5039655414" evidence="3">
    <location>
        <begin position="21"/>
        <end position="424"/>
    </location>
</feature>
<comment type="caution">
    <text evidence="4">The sequence shown here is derived from an EMBL/GenBank/DDBJ whole genome shotgun (WGS) entry which is preliminary data.</text>
</comment>
<name>A0A9D4SH02_DERFA</name>
<evidence type="ECO:0000256" key="1">
    <source>
        <dbReference type="SAM" id="MobiDB-lite"/>
    </source>
</evidence>
<feature type="region of interest" description="Disordered" evidence="1">
    <location>
        <begin position="384"/>
        <end position="424"/>
    </location>
</feature>
<keyword evidence="2" id="KW-0812">Transmembrane</keyword>
<feature type="signal peptide" evidence="3">
    <location>
        <begin position="1"/>
        <end position="20"/>
    </location>
</feature>
<reference evidence="4" key="1">
    <citation type="submission" date="2020-06" db="EMBL/GenBank/DDBJ databases">
        <authorList>
            <person name="Ji K."/>
            <person name="Li J."/>
        </authorList>
    </citation>
    <scope>NUCLEOTIDE SEQUENCE</scope>
    <source>
        <strain evidence="4">JKM2019</strain>
        <tissue evidence="4">Whole body</tissue>
    </source>
</reference>
<evidence type="ECO:0000256" key="3">
    <source>
        <dbReference type="SAM" id="SignalP"/>
    </source>
</evidence>
<reference evidence="4" key="2">
    <citation type="journal article" date="2021" name="World Allergy Organ. J.">
        <title>Chromosome-level assembly of Dermatophagoides farinae genome and transcriptome reveals two novel allergens Der f 37 and Der f 39.</title>
        <authorList>
            <person name="Chen J."/>
            <person name="Cai Z."/>
            <person name="Fan D."/>
            <person name="Hu J."/>
            <person name="Hou Y."/>
            <person name="He Y."/>
            <person name="Zhang Z."/>
            <person name="Zhao Z."/>
            <person name="Gao P."/>
            <person name="Hu W."/>
            <person name="Sun J."/>
            <person name="Li J."/>
            <person name="Ji K."/>
        </authorList>
    </citation>
    <scope>NUCLEOTIDE SEQUENCE</scope>
    <source>
        <strain evidence="4">JKM2019</strain>
    </source>
</reference>
<proteinExistence type="predicted"/>
<feature type="transmembrane region" description="Helical" evidence="2">
    <location>
        <begin position="296"/>
        <end position="319"/>
    </location>
</feature>
<organism evidence="4">
    <name type="scientific">Dermatophagoides farinae</name>
    <name type="common">American house dust mite</name>
    <dbReference type="NCBI Taxonomy" id="6954"/>
    <lineage>
        <taxon>Eukaryota</taxon>
        <taxon>Metazoa</taxon>
        <taxon>Ecdysozoa</taxon>
        <taxon>Arthropoda</taxon>
        <taxon>Chelicerata</taxon>
        <taxon>Arachnida</taxon>
        <taxon>Acari</taxon>
        <taxon>Acariformes</taxon>
        <taxon>Sarcoptiformes</taxon>
        <taxon>Astigmata</taxon>
        <taxon>Psoroptidia</taxon>
        <taxon>Analgoidea</taxon>
        <taxon>Pyroglyphidae</taxon>
        <taxon>Dermatophagoidinae</taxon>
        <taxon>Dermatophagoides</taxon>
    </lineage>
</organism>
<evidence type="ECO:0000256" key="2">
    <source>
        <dbReference type="SAM" id="Phobius"/>
    </source>
</evidence>
<keyword evidence="3" id="KW-0732">Signal</keyword>
<evidence type="ECO:0000313" key="4">
    <source>
        <dbReference type="EMBL" id="KAH7640735.1"/>
    </source>
</evidence>
<gene>
    <name evidence="4" type="ORF">HUG17_8204</name>
</gene>
<keyword evidence="2" id="KW-1133">Transmembrane helix</keyword>
<keyword evidence="2" id="KW-0472">Membrane</keyword>
<accession>A0A9D4SH02</accession>
<sequence length="424" mass="48593">MICWLTWTLQTLMAINLVDSYESSSDICKTVNNTNQQFHIMTVGITQTKLILLTTDYYVYEVNLQQMNSTIDMLYIQAKPIAMSNKYPKLWNNDLFQKNINSYHDAVIIVDNDGSWFCFIHDKSNDDGSGSGINYNFNTGNIHSGWDYTGSSNEILISTKEPKSLYSIRKKPDTNYLQMTKLQLNGESVTKNSGIKHLFPYKNLCWFEKFSIHTTIIVMNDDCFSKNMQPIDLPILKGFIIDSKFYLFSNDSVYIFNEIAIFDNYKPYPLSKKSYGTFFWCPDHLNSISKMIPSRYVWLIFVSILILLMSLILLLFLNFSKTPPPSKQKKLSKIQSSIYDKSIRSNFFQSSTVQNRPKVLTEIMSKSSTVAPIISLVNERKKSALSSPSSSSTKPTVMKQQSTSFTSLAQQSSSNDMVHDSNFY</sequence>
<dbReference type="AlphaFoldDB" id="A0A9D4SH02"/>